<dbReference type="EMBL" id="CM042012">
    <property type="protein sequence ID" value="KAI3749177.1"/>
    <property type="molecule type" value="Genomic_DNA"/>
</dbReference>
<reference evidence="2" key="1">
    <citation type="journal article" date="2022" name="Mol. Ecol. Resour.">
        <title>The genomes of chicory, endive, great burdock and yacon provide insights into Asteraceae palaeo-polyploidization history and plant inulin production.</title>
        <authorList>
            <person name="Fan W."/>
            <person name="Wang S."/>
            <person name="Wang H."/>
            <person name="Wang A."/>
            <person name="Jiang F."/>
            <person name="Liu H."/>
            <person name="Zhao H."/>
            <person name="Xu D."/>
            <person name="Zhang Y."/>
        </authorList>
    </citation>
    <scope>NUCLEOTIDE SEQUENCE [LARGE SCALE GENOMIC DNA]</scope>
    <source>
        <strain evidence="2">cv. Punajuju</strain>
    </source>
</reference>
<keyword evidence="2" id="KW-1185">Reference proteome</keyword>
<protein>
    <submittedName>
        <fullName evidence="1">Uncharacterized protein</fullName>
    </submittedName>
</protein>
<reference evidence="1 2" key="2">
    <citation type="journal article" date="2022" name="Mol. Ecol. Resour.">
        <title>The genomes of chicory, endive, great burdock and yacon provide insights into Asteraceae paleo-polyploidization history and plant inulin production.</title>
        <authorList>
            <person name="Fan W."/>
            <person name="Wang S."/>
            <person name="Wang H."/>
            <person name="Wang A."/>
            <person name="Jiang F."/>
            <person name="Liu H."/>
            <person name="Zhao H."/>
            <person name="Xu D."/>
            <person name="Zhang Y."/>
        </authorList>
    </citation>
    <scope>NUCLEOTIDE SEQUENCE [LARGE SCALE GENOMIC DNA]</scope>
    <source>
        <strain evidence="2">cv. Punajuju</strain>
        <tissue evidence="1">Leaves</tissue>
    </source>
</reference>
<sequence>MGNFNSCFCVQLQKATLIDVQGNLRHVKVPITAAEMMLLEEPGHLISPMLDDLRSNFRLSALRADDLLTNGKLYMLIPAGRLNSFITESELEMIRSGCKSNRKIKKQMKRRRSSKVLPQNEVGDGTVDESGCRGQRMSSSPMWKPVLEPIYE</sequence>
<dbReference type="Proteomes" id="UP001055811">
    <property type="component" value="Linkage Group LG04"/>
</dbReference>
<gene>
    <name evidence="1" type="ORF">L2E82_19784</name>
</gene>
<name>A0ACB9DRI8_CICIN</name>
<proteinExistence type="predicted"/>
<evidence type="ECO:0000313" key="2">
    <source>
        <dbReference type="Proteomes" id="UP001055811"/>
    </source>
</evidence>
<comment type="caution">
    <text evidence="1">The sequence shown here is derived from an EMBL/GenBank/DDBJ whole genome shotgun (WGS) entry which is preliminary data.</text>
</comment>
<organism evidence="1 2">
    <name type="scientific">Cichorium intybus</name>
    <name type="common">Chicory</name>
    <dbReference type="NCBI Taxonomy" id="13427"/>
    <lineage>
        <taxon>Eukaryota</taxon>
        <taxon>Viridiplantae</taxon>
        <taxon>Streptophyta</taxon>
        <taxon>Embryophyta</taxon>
        <taxon>Tracheophyta</taxon>
        <taxon>Spermatophyta</taxon>
        <taxon>Magnoliopsida</taxon>
        <taxon>eudicotyledons</taxon>
        <taxon>Gunneridae</taxon>
        <taxon>Pentapetalae</taxon>
        <taxon>asterids</taxon>
        <taxon>campanulids</taxon>
        <taxon>Asterales</taxon>
        <taxon>Asteraceae</taxon>
        <taxon>Cichorioideae</taxon>
        <taxon>Cichorieae</taxon>
        <taxon>Cichoriinae</taxon>
        <taxon>Cichorium</taxon>
    </lineage>
</organism>
<accession>A0ACB9DRI8</accession>
<evidence type="ECO:0000313" key="1">
    <source>
        <dbReference type="EMBL" id="KAI3749177.1"/>
    </source>
</evidence>